<dbReference type="InterPro" id="IPR007814">
    <property type="entry name" value="PaaA_PaaC"/>
</dbReference>
<protein>
    <submittedName>
        <fullName evidence="1">Phenylacetate-CoA oxygenase subunit PaaI</fullName>
    </submittedName>
</protein>
<dbReference type="InterPro" id="IPR012347">
    <property type="entry name" value="Ferritin-like"/>
</dbReference>
<gene>
    <name evidence="1" type="ORF">DAETH_23720</name>
</gene>
<sequence>MTLSGQPSAVSSQQGTLTPQLQAVLIRKLTALADDEIILAHRGGEWTGHAPILEEDIALANIAQDELGHATLYLDLRRALDGSDADQLAFFRNAGEFTNVRLVELPKGDWAFTMLRQFLFDAYEALWLDAARGSTYAPLAEVAAKAVREERFHLQHTALWVERLALGTEESRRRTQNALDELWPHVAQLFAPVPGEAELVAAGIVPDLGEVRARWEGFVVPHLTGKCGLLLPLTLADAAEGRDVHTEHLAPLLAEMQGVARQHANAEVW</sequence>
<evidence type="ECO:0000313" key="1">
    <source>
        <dbReference type="EMBL" id="BDP42403.1"/>
    </source>
</evidence>
<name>A0ABN6RGD5_9DEIO</name>
<reference evidence="1" key="1">
    <citation type="submission" date="2022-07" db="EMBL/GenBank/DDBJ databases">
        <title>Complete Genome Sequence of the Radioresistant Bacterium Deinococcus aetherius ST0316, Isolated from the Air Dust collected in Lower Stratosphere above Japan.</title>
        <authorList>
            <person name="Satoh K."/>
            <person name="Hagiwara K."/>
            <person name="Katsumata K."/>
            <person name="Kubo A."/>
            <person name="Yokobori S."/>
            <person name="Yamagishi A."/>
            <person name="Oono Y."/>
            <person name="Narumi I."/>
        </authorList>
    </citation>
    <scope>NUCLEOTIDE SEQUENCE</scope>
    <source>
        <strain evidence="1">ST0316</strain>
    </source>
</reference>
<dbReference type="EMBL" id="AP026560">
    <property type="protein sequence ID" value="BDP42403.1"/>
    <property type="molecule type" value="Genomic_DNA"/>
</dbReference>
<dbReference type="PIRSF" id="PIRSF037834">
    <property type="entry name" value="PA_CoA_Oase3"/>
    <property type="match status" value="1"/>
</dbReference>
<dbReference type="Proteomes" id="UP001064971">
    <property type="component" value="Chromosome"/>
</dbReference>
<dbReference type="InterPro" id="IPR011882">
    <property type="entry name" value="PaaC"/>
</dbReference>
<dbReference type="PANTHER" id="PTHR30458:SF0">
    <property type="entry name" value="1,2-PHENYLACETYL-COA EPOXIDASE, SUBUNIT C"/>
    <property type="match status" value="1"/>
</dbReference>
<dbReference type="NCBIfam" id="TIGR02158">
    <property type="entry name" value="PA_CoA_Oxy3"/>
    <property type="match status" value="1"/>
</dbReference>
<dbReference type="Gene3D" id="1.20.1260.10">
    <property type="match status" value="1"/>
</dbReference>
<dbReference type="InterPro" id="IPR052703">
    <property type="entry name" value="Aromatic_CoA_ox/epox"/>
</dbReference>
<dbReference type="InterPro" id="IPR009078">
    <property type="entry name" value="Ferritin-like_SF"/>
</dbReference>
<dbReference type="Pfam" id="PF05138">
    <property type="entry name" value="PaaA_PaaC"/>
    <property type="match status" value="1"/>
</dbReference>
<dbReference type="PANTHER" id="PTHR30458">
    <property type="entry name" value="PHENYLACETIC ACID DEGRADATION PROTEIN PAA"/>
    <property type="match status" value="1"/>
</dbReference>
<accession>A0ABN6RGD5</accession>
<evidence type="ECO:0000313" key="2">
    <source>
        <dbReference type="Proteomes" id="UP001064971"/>
    </source>
</evidence>
<dbReference type="RefSeq" id="WP_264775101.1">
    <property type="nucleotide sequence ID" value="NZ_AP026560.1"/>
</dbReference>
<proteinExistence type="predicted"/>
<keyword evidence="2" id="KW-1185">Reference proteome</keyword>
<organism evidence="1 2">
    <name type="scientific">Deinococcus aetherius</name>
    <dbReference type="NCBI Taxonomy" id="200252"/>
    <lineage>
        <taxon>Bacteria</taxon>
        <taxon>Thermotogati</taxon>
        <taxon>Deinococcota</taxon>
        <taxon>Deinococci</taxon>
        <taxon>Deinococcales</taxon>
        <taxon>Deinococcaceae</taxon>
        <taxon>Deinococcus</taxon>
    </lineage>
</organism>
<dbReference type="SUPFAM" id="SSF47240">
    <property type="entry name" value="Ferritin-like"/>
    <property type="match status" value="1"/>
</dbReference>